<comment type="caution">
    <text evidence="1">The sequence shown here is derived from an EMBL/GenBank/DDBJ whole genome shotgun (WGS) entry which is preliminary data.</text>
</comment>
<dbReference type="Proteomes" id="UP000799755">
    <property type="component" value="Unassembled WGS sequence"/>
</dbReference>
<gene>
    <name evidence="1" type="ORF">BDR25DRAFT_365091</name>
</gene>
<proteinExistence type="predicted"/>
<evidence type="ECO:0000313" key="2">
    <source>
        <dbReference type="Proteomes" id="UP000799755"/>
    </source>
</evidence>
<evidence type="ECO:0000313" key="1">
    <source>
        <dbReference type="EMBL" id="KAF2478063.1"/>
    </source>
</evidence>
<accession>A0ACB6RFJ6</accession>
<organism evidence="1 2">
    <name type="scientific">Lindgomyces ingoldianus</name>
    <dbReference type="NCBI Taxonomy" id="673940"/>
    <lineage>
        <taxon>Eukaryota</taxon>
        <taxon>Fungi</taxon>
        <taxon>Dikarya</taxon>
        <taxon>Ascomycota</taxon>
        <taxon>Pezizomycotina</taxon>
        <taxon>Dothideomycetes</taxon>
        <taxon>Pleosporomycetidae</taxon>
        <taxon>Pleosporales</taxon>
        <taxon>Lindgomycetaceae</taxon>
        <taxon>Lindgomyces</taxon>
    </lineage>
</organism>
<reference evidence="1" key="1">
    <citation type="journal article" date="2020" name="Stud. Mycol.">
        <title>101 Dothideomycetes genomes: a test case for predicting lifestyles and emergence of pathogens.</title>
        <authorList>
            <person name="Haridas S."/>
            <person name="Albert R."/>
            <person name="Binder M."/>
            <person name="Bloem J."/>
            <person name="Labutti K."/>
            <person name="Salamov A."/>
            <person name="Andreopoulos B."/>
            <person name="Baker S."/>
            <person name="Barry K."/>
            <person name="Bills G."/>
            <person name="Bluhm B."/>
            <person name="Cannon C."/>
            <person name="Castanera R."/>
            <person name="Culley D."/>
            <person name="Daum C."/>
            <person name="Ezra D."/>
            <person name="Gonzalez J."/>
            <person name="Henrissat B."/>
            <person name="Kuo A."/>
            <person name="Liang C."/>
            <person name="Lipzen A."/>
            <person name="Lutzoni F."/>
            <person name="Magnuson J."/>
            <person name="Mondo S."/>
            <person name="Nolan M."/>
            <person name="Ohm R."/>
            <person name="Pangilinan J."/>
            <person name="Park H.-J."/>
            <person name="Ramirez L."/>
            <person name="Alfaro M."/>
            <person name="Sun H."/>
            <person name="Tritt A."/>
            <person name="Yoshinaga Y."/>
            <person name="Zwiers L.-H."/>
            <person name="Turgeon B."/>
            <person name="Goodwin S."/>
            <person name="Spatafora J."/>
            <person name="Crous P."/>
            <person name="Grigoriev I."/>
        </authorList>
    </citation>
    <scope>NUCLEOTIDE SEQUENCE</scope>
    <source>
        <strain evidence="1">ATCC 200398</strain>
    </source>
</reference>
<name>A0ACB6RFJ6_9PLEO</name>
<keyword evidence="2" id="KW-1185">Reference proteome</keyword>
<dbReference type="EMBL" id="MU003492">
    <property type="protein sequence ID" value="KAF2478063.1"/>
    <property type="molecule type" value="Genomic_DNA"/>
</dbReference>
<sequence length="327" mass="36363">MHAFAQIFARQFYHNEVYAPTPCVAAHRSVAFRAYNTTNNDRLARDWFRDQVLAMGADHKANTTGTQFAVFLSKDNSITLIAMGTYLDTSIVTEAHALKSNDHPGIAVGCELAKIGYVGNGPNTFKEFLISTHFEIHVEQFTDLEEAGTPVGEDCHTNTYPMYGRRDALVGAVKAIAAVKALACKQNGDNTITSIHSGLWGACNTQSSTKLSFCLMHKQTQGLDPMSVDIETQVKGITAMLASVWSGRDREPDGYRPRYYHDYDSYTNGRLFVREKDGINYNPKGWSDKEGSMEGILVLGKAVLDFYELLKTKGSRIEVNYIDYVIV</sequence>
<protein>
    <submittedName>
        <fullName evidence="1">Uncharacterized protein</fullName>
    </submittedName>
</protein>